<dbReference type="GO" id="GO:0005524">
    <property type="term" value="F:ATP binding"/>
    <property type="evidence" value="ECO:0007669"/>
    <property type="project" value="UniProtKB-KW"/>
</dbReference>
<dbReference type="OrthoDB" id="9797743at2"/>
<dbReference type="STRING" id="700015.Corgl_1068"/>
<proteinExistence type="predicted"/>
<name>F2N9S3_CORGP</name>
<dbReference type="InterPro" id="IPR007373">
    <property type="entry name" value="Thiamin_PyroPKinase_B1-bd"/>
</dbReference>
<dbReference type="InterPro" id="IPR036371">
    <property type="entry name" value="TPK_B1-bd_sf"/>
</dbReference>
<reference evidence="8" key="1">
    <citation type="journal article" date="2013" name="Stand. Genomic Sci.">
        <title>Complete genome sequence of Coriobacterium glomerans type strain (PW2(T)) from the midgut of Pyrrhocoris apterus L. (red soldier bug).</title>
        <authorList>
            <person name="Stackebrandt E."/>
            <person name="Zeytun A."/>
            <person name="Lapidus A."/>
            <person name="Nolan M."/>
            <person name="Lucas S."/>
            <person name="Hammon N."/>
            <person name="Deshpande S."/>
            <person name="Cheng J.F."/>
            <person name="Tapia R."/>
            <person name="Goodwin L.A."/>
            <person name="Pitluck S."/>
            <person name="Liolios K."/>
            <person name="Pagani I."/>
            <person name="Ivanova N."/>
            <person name="Mavromatis K."/>
            <person name="Mikhailova N."/>
            <person name="Huntemann M."/>
            <person name="Pati A."/>
            <person name="Chen A."/>
            <person name="Palaniappan K."/>
            <person name="Chang Y.J."/>
            <person name="Land M."/>
            <person name="Hauser L."/>
            <person name="Rohde M."/>
            <person name="Pukall R."/>
            <person name="Goker M."/>
            <person name="Detter J.C."/>
            <person name="Woyke T."/>
            <person name="Bristow J."/>
            <person name="Eisen J.A."/>
            <person name="Markowitz V."/>
            <person name="Hugenholtz P."/>
            <person name="Kyrpides N.C."/>
            <person name="Klenk H.P."/>
        </authorList>
    </citation>
    <scope>NUCLEOTIDE SEQUENCE</scope>
    <source>
        <strain evidence="8">ATCC 49209 / DSM 20642 / JCM 10262 / PW2</strain>
    </source>
</reference>
<dbReference type="Gene3D" id="3.40.50.10240">
    <property type="entry name" value="Thiamin pyrophosphokinase, catalytic domain"/>
    <property type="match status" value="1"/>
</dbReference>
<dbReference type="InterPro" id="IPR007371">
    <property type="entry name" value="TPK_catalytic"/>
</dbReference>
<dbReference type="KEGG" id="cgo:Corgl_1068"/>
<dbReference type="Pfam" id="PF04265">
    <property type="entry name" value="TPK_B1_binding"/>
    <property type="match status" value="1"/>
</dbReference>
<keyword evidence="2" id="KW-0547">Nucleotide-binding</keyword>
<dbReference type="RefSeq" id="WP_013708919.1">
    <property type="nucleotide sequence ID" value="NC_015389.1"/>
</dbReference>
<dbReference type="PANTHER" id="PTHR41299:SF1">
    <property type="entry name" value="THIAMINE PYROPHOSPHOKINASE"/>
    <property type="match status" value="1"/>
</dbReference>
<dbReference type="GO" id="GO:0004788">
    <property type="term" value="F:thiamine diphosphokinase activity"/>
    <property type="evidence" value="ECO:0007669"/>
    <property type="project" value="UniProtKB-UniRule"/>
</dbReference>
<dbReference type="GO" id="GO:0030975">
    <property type="term" value="F:thiamine binding"/>
    <property type="evidence" value="ECO:0007669"/>
    <property type="project" value="InterPro"/>
</dbReference>
<evidence type="ECO:0000313" key="7">
    <source>
        <dbReference type="EMBL" id="AEB07176.1"/>
    </source>
</evidence>
<dbReference type="Proteomes" id="UP000006851">
    <property type="component" value="Chromosome"/>
</dbReference>
<keyword evidence="8" id="KW-1185">Reference proteome</keyword>
<accession>F2N9S3</accession>
<keyword evidence="3" id="KW-0418">Kinase</keyword>
<feature type="domain" description="Thiamin pyrophosphokinase thiamin-binding" evidence="6">
    <location>
        <begin position="139"/>
        <end position="221"/>
    </location>
</feature>
<dbReference type="AlphaFoldDB" id="F2N9S3"/>
<evidence type="ECO:0000313" key="8">
    <source>
        <dbReference type="Proteomes" id="UP000006851"/>
    </source>
</evidence>
<dbReference type="CDD" id="cd07995">
    <property type="entry name" value="TPK"/>
    <property type="match status" value="1"/>
</dbReference>
<dbReference type="InterPro" id="IPR053149">
    <property type="entry name" value="TPK"/>
</dbReference>
<dbReference type="SUPFAM" id="SSF63999">
    <property type="entry name" value="Thiamin pyrophosphokinase, catalytic domain"/>
    <property type="match status" value="1"/>
</dbReference>
<evidence type="ECO:0000259" key="6">
    <source>
        <dbReference type="SMART" id="SM00983"/>
    </source>
</evidence>
<dbReference type="GO" id="GO:0016301">
    <property type="term" value="F:kinase activity"/>
    <property type="evidence" value="ECO:0007669"/>
    <property type="project" value="UniProtKB-KW"/>
</dbReference>
<protein>
    <recommendedName>
        <fullName evidence="5">Thiamine diphosphokinase</fullName>
        <ecNumber evidence="5">2.7.6.2</ecNumber>
    </recommendedName>
</protein>
<keyword evidence="4" id="KW-0067">ATP-binding</keyword>
<dbReference type="EC" id="2.7.6.2" evidence="5"/>
<sequence>MGFRKSESTRVLLIGGSPCPMTPARVAELRSRCDVVVAVDRGYDTALRADTGCDLFCGDLDSISARGATLLRAAEAHSTAADPMLVERYDPHKDFTDLAGALRAIDARWPDASIIATCCFGGSPDHLLGVLGRLKSRGGHIELVEDAFCGRILHGGDRWRLRCATEQRFSFIPISDCATVSLSGMRWKLDRSRVGLLSDLGISNVIECDDASIICHDGSLIAWAFSPETARGSSACMHAGPA</sequence>
<dbReference type="eggNOG" id="COG1564">
    <property type="taxonomic scope" value="Bacteria"/>
</dbReference>
<dbReference type="InterPro" id="IPR036759">
    <property type="entry name" value="TPK_catalytic_sf"/>
</dbReference>
<dbReference type="EMBL" id="CP002628">
    <property type="protein sequence ID" value="AEB07176.1"/>
    <property type="molecule type" value="Genomic_DNA"/>
</dbReference>
<dbReference type="InterPro" id="IPR006282">
    <property type="entry name" value="Thi_PPkinase"/>
</dbReference>
<dbReference type="GO" id="GO:0009229">
    <property type="term" value="P:thiamine diphosphate biosynthetic process"/>
    <property type="evidence" value="ECO:0007669"/>
    <property type="project" value="InterPro"/>
</dbReference>
<gene>
    <name evidence="7" type="ordered locus">Corgl_1068</name>
</gene>
<dbReference type="GO" id="GO:0006772">
    <property type="term" value="P:thiamine metabolic process"/>
    <property type="evidence" value="ECO:0007669"/>
    <property type="project" value="UniProtKB-UniRule"/>
</dbReference>
<dbReference type="SUPFAM" id="SSF63862">
    <property type="entry name" value="Thiamin pyrophosphokinase, substrate-binding domain"/>
    <property type="match status" value="1"/>
</dbReference>
<evidence type="ECO:0000256" key="2">
    <source>
        <dbReference type="ARBA" id="ARBA00022741"/>
    </source>
</evidence>
<dbReference type="PANTHER" id="PTHR41299">
    <property type="entry name" value="THIAMINE PYROPHOSPHOKINASE"/>
    <property type="match status" value="1"/>
</dbReference>
<dbReference type="SMART" id="SM00983">
    <property type="entry name" value="TPK_B1_binding"/>
    <property type="match status" value="1"/>
</dbReference>
<keyword evidence="1" id="KW-0808">Transferase</keyword>
<evidence type="ECO:0000256" key="1">
    <source>
        <dbReference type="ARBA" id="ARBA00022679"/>
    </source>
</evidence>
<dbReference type="Pfam" id="PF04263">
    <property type="entry name" value="TPK_catalytic"/>
    <property type="match status" value="1"/>
</dbReference>
<organism evidence="7 8">
    <name type="scientific">Coriobacterium glomerans (strain ATCC 49209 / DSM 20642 / JCM 10262 / PW2)</name>
    <dbReference type="NCBI Taxonomy" id="700015"/>
    <lineage>
        <taxon>Bacteria</taxon>
        <taxon>Bacillati</taxon>
        <taxon>Actinomycetota</taxon>
        <taxon>Coriobacteriia</taxon>
        <taxon>Coriobacteriales</taxon>
        <taxon>Coriobacteriaceae</taxon>
        <taxon>Coriobacterium</taxon>
    </lineage>
</organism>
<evidence type="ECO:0000256" key="4">
    <source>
        <dbReference type="ARBA" id="ARBA00022840"/>
    </source>
</evidence>
<dbReference type="NCBIfam" id="TIGR01378">
    <property type="entry name" value="thi_PPkinase"/>
    <property type="match status" value="1"/>
</dbReference>
<evidence type="ECO:0000256" key="3">
    <source>
        <dbReference type="ARBA" id="ARBA00022777"/>
    </source>
</evidence>
<evidence type="ECO:0000256" key="5">
    <source>
        <dbReference type="NCBIfam" id="TIGR01378"/>
    </source>
</evidence>
<dbReference type="HOGENOM" id="CLU_044237_1_1_11"/>